<sequence length="54" mass="6335">MIHFRRGPTYALLFLALPSFGRRGAWFTALLGILAFDRATSIADIWFVLERRHW</sequence>
<dbReference type="Proteomes" id="UP000316921">
    <property type="component" value="Chromosome"/>
</dbReference>
<dbReference type="AlphaFoldDB" id="A0A518BIK1"/>
<dbReference type="EMBL" id="CP036287">
    <property type="protein sequence ID" value="QDU66795.1"/>
    <property type="molecule type" value="Genomic_DNA"/>
</dbReference>
<gene>
    <name evidence="1" type="ORF">Pla133_18710</name>
</gene>
<dbReference type="RefSeq" id="WP_419192279.1">
    <property type="nucleotide sequence ID" value="NZ_CP036287.1"/>
</dbReference>
<dbReference type="KEGG" id="pbap:Pla133_18710"/>
<keyword evidence="2" id="KW-1185">Reference proteome</keyword>
<evidence type="ECO:0000313" key="1">
    <source>
        <dbReference type="EMBL" id="QDU66795.1"/>
    </source>
</evidence>
<evidence type="ECO:0000313" key="2">
    <source>
        <dbReference type="Proteomes" id="UP000316921"/>
    </source>
</evidence>
<proteinExistence type="predicted"/>
<accession>A0A518BIK1</accession>
<organism evidence="1 2">
    <name type="scientific">Engelhardtia mirabilis</name>
    <dbReference type="NCBI Taxonomy" id="2528011"/>
    <lineage>
        <taxon>Bacteria</taxon>
        <taxon>Pseudomonadati</taxon>
        <taxon>Planctomycetota</taxon>
        <taxon>Planctomycetia</taxon>
        <taxon>Planctomycetia incertae sedis</taxon>
        <taxon>Engelhardtia</taxon>
    </lineage>
</organism>
<reference evidence="1 2" key="1">
    <citation type="submission" date="2019-02" db="EMBL/GenBank/DDBJ databases">
        <title>Deep-cultivation of Planctomycetes and their phenomic and genomic characterization uncovers novel biology.</title>
        <authorList>
            <person name="Wiegand S."/>
            <person name="Jogler M."/>
            <person name="Boedeker C."/>
            <person name="Pinto D."/>
            <person name="Vollmers J."/>
            <person name="Rivas-Marin E."/>
            <person name="Kohn T."/>
            <person name="Peeters S.H."/>
            <person name="Heuer A."/>
            <person name="Rast P."/>
            <person name="Oberbeckmann S."/>
            <person name="Bunk B."/>
            <person name="Jeske O."/>
            <person name="Meyerdierks A."/>
            <person name="Storesund J.E."/>
            <person name="Kallscheuer N."/>
            <person name="Luecker S."/>
            <person name="Lage O.M."/>
            <person name="Pohl T."/>
            <person name="Merkel B.J."/>
            <person name="Hornburger P."/>
            <person name="Mueller R.-W."/>
            <person name="Bruemmer F."/>
            <person name="Labrenz M."/>
            <person name="Spormann A.M."/>
            <person name="Op den Camp H."/>
            <person name="Overmann J."/>
            <person name="Amann R."/>
            <person name="Jetten M.S.M."/>
            <person name="Mascher T."/>
            <person name="Medema M.H."/>
            <person name="Devos D.P."/>
            <person name="Kaster A.-K."/>
            <person name="Ovreas L."/>
            <person name="Rohde M."/>
            <person name="Galperin M.Y."/>
            <person name="Jogler C."/>
        </authorList>
    </citation>
    <scope>NUCLEOTIDE SEQUENCE [LARGE SCALE GENOMIC DNA]</scope>
    <source>
        <strain evidence="1 2">Pla133</strain>
    </source>
</reference>
<protein>
    <submittedName>
        <fullName evidence="1">Uncharacterized protein</fullName>
    </submittedName>
</protein>
<name>A0A518BIK1_9BACT</name>